<evidence type="ECO:0000256" key="2">
    <source>
        <dbReference type="ARBA" id="ARBA00004286"/>
    </source>
</evidence>
<dbReference type="GO" id="GO:0005694">
    <property type="term" value="C:chromosome"/>
    <property type="evidence" value="ECO:0007669"/>
    <property type="project" value="UniProtKB-SubCell"/>
</dbReference>
<evidence type="ECO:0000256" key="5">
    <source>
        <dbReference type="ARBA" id="ARBA00023242"/>
    </source>
</evidence>
<evidence type="ECO:0000259" key="6">
    <source>
        <dbReference type="Pfam" id="PF25756"/>
    </source>
</evidence>
<comment type="subcellular location">
    <subcellularLocation>
        <location evidence="2">Chromosome</location>
    </subcellularLocation>
    <subcellularLocation>
        <location evidence="1">Nucleus</location>
    </subcellularLocation>
</comment>
<protein>
    <recommendedName>
        <fullName evidence="6">INTS8 TPR repeats domain-containing protein</fullName>
    </recommendedName>
</protein>
<dbReference type="EMBL" id="CAJFCW020000001">
    <property type="protein sequence ID" value="CAG9082407.1"/>
    <property type="molecule type" value="Genomic_DNA"/>
</dbReference>
<comment type="caution">
    <text evidence="7">The sequence shown here is derived from an EMBL/GenBank/DDBJ whole genome shotgun (WGS) entry which is preliminary data.</text>
</comment>
<dbReference type="GO" id="GO:0032039">
    <property type="term" value="C:integrator complex"/>
    <property type="evidence" value="ECO:0007669"/>
    <property type="project" value="TreeGrafter"/>
</dbReference>
<dbReference type="Pfam" id="PF25756">
    <property type="entry name" value="TPR_INTS8"/>
    <property type="match status" value="1"/>
</dbReference>
<reference evidence="7" key="1">
    <citation type="submission" date="2020-09" db="EMBL/GenBank/DDBJ databases">
        <authorList>
            <person name="Kikuchi T."/>
        </authorList>
    </citation>
    <scope>NUCLEOTIDE SEQUENCE</scope>
    <source>
        <strain evidence="7">SH1</strain>
    </source>
</reference>
<dbReference type="Proteomes" id="UP000783686">
    <property type="component" value="Unassembled WGS sequence"/>
</dbReference>
<dbReference type="Proteomes" id="UP000614601">
    <property type="component" value="Unassembled WGS sequence"/>
</dbReference>
<dbReference type="GO" id="GO:0034472">
    <property type="term" value="P:snRNA 3'-end processing"/>
    <property type="evidence" value="ECO:0007669"/>
    <property type="project" value="InterPro"/>
</dbReference>
<evidence type="ECO:0000256" key="1">
    <source>
        <dbReference type="ARBA" id="ARBA00004123"/>
    </source>
</evidence>
<dbReference type="OrthoDB" id="5782487at2759"/>
<gene>
    <name evidence="7" type="ORF">BOKJ2_LOCUS1279</name>
</gene>
<evidence type="ECO:0000256" key="3">
    <source>
        <dbReference type="ARBA" id="ARBA00007147"/>
    </source>
</evidence>
<dbReference type="AlphaFoldDB" id="A0A811JT18"/>
<evidence type="ECO:0000313" key="7">
    <source>
        <dbReference type="EMBL" id="CAD5206595.1"/>
    </source>
</evidence>
<keyword evidence="4" id="KW-0158">Chromosome</keyword>
<organism evidence="7 8">
    <name type="scientific">Bursaphelenchus okinawaensis</name>
    <dbReference type="NCBI Taxonomy" id="465554"/>
    <lineage>
        <taxon>Eukaryota</taxon>
        <taxon>Metazoa</taxon>
        <taxon>Ecdysozoa</taxon>
        <taxon>Nematoda</taxon>
        <taxon>Chromadorea</taxon>
        <taxon>Rhabditida</taxon>
        <taxon>Tylenchina</taxon>
        <taxon>Tylenchomorpha</taxon>
        <taxon>Aphelenchoidea</taxon>
        <taxon>Aphelenchoididae</taxon>
        <taxon>Bursaphelenchus</taxon>
    </lineage>
</organism>
<evidence type="ECO:0000313" key="8">
    <source>
        <dbReference type="Proteomes" id="UP000614601"/>
    </source>
</evidence>
<name>A0A811JT18_9BILA</name>
<dbReference type="PANTHER" id="PTHR13350:SF1">
    <property type="entry name" value="INTEGRATOR COMPLEX SUBUNIT 8"/>
    <property type="match status" value="1"/>
</dbReference>
<keyword evidence="8" id="KW-1185">Reference proteome</keyword>
<proteinExistence type="inferred from homology"/>
<dbReference type="EMBL" id="CAJFDH010000001">
    <property type="protein sequence ID" value="CAD5206595.1"/>
    <property type="molecule type" value="Genomic_DNA"/>
</dbReference>
<evidence type="ECO:0000256" key="4">
    <source>
        <dbReference type="ARBA" id="ARBA00022454"/>
    </source>
</evidence>
<comment type="similarity">
    <text evidence="3">Belongs to the Integrator subunit 8 family.</text>
</comment>
<dbReference type="InterPro" id="IPR057980">
    <property type="entry name" value="TPR_INTS8"/>
</dbReference>
<dbReference type="InterPro" id="IPR038751">
    <property type="entry name" value="INTS8"/>
</dbReference>
<feature type="domain" description="INTS8 TPR repeats" evidence="6">
    <location>
        <begin position="373"/>
        <end position="858"/>
    </location>
</feature>
<dbReference type="PANTHER" id="PTHR13350">
    <property type="entry name" value="INTEGRATOR COMPLEX SUBUNIT 8"/>
    <property type="match status" value="1"/>
</dbReference>
<keyword evidence="5" id="KW-0539">Nucleus</keyword>
<sequence>MPKMLMLNFLKIEPEQNWYDYFVHRIKLKKLLAGPDIDRKTVVTLCDQFIEQAFATFSEIKQAKKRRYEMEDIQHCERKRQELWKCSWACLAALGWDLNYLLEHSNVVKVYNMISNLFEYVFDADIETDYISMLPSMQLNPKNIFLAFICARLIILVDSRSRILKPPVKQTVSNPNNQPDPALIEAGKIISFTRNVRKSVDMAVKFLEHITNVRMDVVNIPTAESFDVEKVFNENRVDFTYAVKHLKFDILKVRVECDLLLAHFKAVHMRSSREYRDQLINNKNVMTLNMLQEFGIDEAFRFEYRDLENICRVLDKGGKHVLGFKSYEVSKITKKTVQYGKSIENWKNHDVEKLCLGQVMSLPSTSHATRFATCGPPLWDMLHAYTYVELAAKAEKFLKIYGREFHSPKNILMSPIMSELLEKARFNYPVSIYFFMQLENVARNADLVTWVENMNTYTTIVNGQGHPLRDFLYNLCFEVLRLRMNYWDNLYGREWNGFYLKLIVNGLNSMVANSVSQSELPTLEWGLEKVSAVYYPYLLNMNLSNVIMVIPRLVRSPPFQFNFVRIVSTVVSNESMAGLAWKFVYTILLKNNVELPPEDKNKFWDVCCKLRHEKVIKHLLTYLLAFYNKVVVRTERLPFTTRLRNSWAFMDKTIRDNKRRNVPEEFVVNELLDCQFLLNVIRRLLENAVYSAPKDPYLRRQLGDVHYAVHEFDKAMLQYAEVFLLFQQKLTTRQRKDTINDGMITKITHCLYNKKMYVLACMSGQLRRDMTRHYIYLPQITQEINKTYDAGAYYFNCIYDTKLFEILTETFEKTGHLYYLSQLLKTGPTKSANKSNMRQVKIHEVRKRRERFIDVLIKTIRNTC</sequence>
<accession>A0A811JT18</accession>